<evidence type="ECO:0000256" key="1">
    <source>
        <dbReference type="SAM" id="MobiDB-lite"/>
    </source>
</evidence>
<name>A0ABS7TVF4_9BACT</name>
<proteinExistence type="predicted"/>
<evidence type="ECO:0008006" key="5">
    <source>
        <dbReference type="Google" id="ProtNLM"/>
    </source>
</evidence>
<reference evidence="3" key="1">
    <citation type="submission" date="2021-08" db="EMBL/GenBank/DDBJ databases">
        <authorList>
            <person name="Stevens D.C."/>
        </authorList>
    </citation>
    <scope>NUCLEOTIDE SEQUENCE</scope>
    <source>
        <strain evidence="3">DSM 53165</strain>
    </source>
</reference>
<evidence type="ECO:0000313" key="3">
    <source>
        <dbReference type="EMBL" id="MBZ5712136.1"/>
    </source>
</evidence>
<dbReference type="Proteomes" id="UP001139031">
    <property type="component" value="Unassembled WGS sequence"/>
</dbReference>
<feature type="chain" id="PRO_5047291889" description="NolW-like domain-containing protein" evidence="2">
    <location>
        <begin position="23"/>
        <end position="116"/>
    </location>
</feature>
<accession>A0ABS7TVF4</accession>
<protein>
    <recommendedName>
        <fullName evidence="5">NolW-like domain-containing protein</fullName>
    </recommendedName>
</protein>
<feature type="signal peptide" evidence="2">
    <location>
        <begin position="1"/>
        <end position="22"/>
    </location>
</feature>
<dbReference type="RefSeq" id="WP_224193897.1">
    <property type="nucleotide sequence ID" value="NZ_JAIRAU010000028.1"/>
</dbReference>
<comment type="caution">
    <text evidence="3">The sequence shown here is derived from an EMBL/GenBank/DDBJ whole genome shotgun (WGS) entry which is preliminary data.</text>
</comment>
<feature type="region of interest" description="Disordered" evidence="1">
    <location>
        <begin position="24"/>
        <end position="43"/>
    </location>
</feature>
<evidence type="ECO:0000256" key="2">
    <source>
        <dbReference type="SAM" id="SignalP"/>
    </source>
</evidence>
<dbReference type="PROSITE" id="PS51257">
    <property type="entry name" value="PROKAR_LIPOPROTEIN"/>
    <property type="match status" value="1"/>
</dbReference>
<evidence type="ECO:0000313" key="4">
    <source>
        <dbReference type="Proteomes" id="UP001139031"/>
    </source>
</evidence>
<keyword evidence="4" id="KW-1185">Reference proteome</keyword>
<dbReference type="EMBL" id="JAIRAU010000028">
    <property type="protein sequence ID" value="MBZ5712136.1"/>
    <property type="molecule type" value="Genomic_DNA"/>
</dbReference>
<gene>
    <name evidence="3" type="ORF">K7C98_23075</name>
</gene>
<sequence>MVLARSVLAFTLVASACSVAHAARPPRPAKPVARPLAGPTTPSPERIVAVRLPVRHSDVHSLAGVLKDILDVEPDRGDVRAILPDGREASLIVFATPEGHASVRRVLTRLLGPPAS</sequence>
<keyword evidence="2" id="KW-0732">Signal</keyword>
<organism evidence="3 4">
    <name type="scientific">Nannocystis pusilla</name>
    <dbReference type="NCBI Taxonomy" id="889268"/>
    <lineage>
        <taxon>Bacteria</taxon>
        <taxon>Pseudomonadati</taxon>
        <taxon>Myxococcota</taxon>
        <taxon>Polyangia</taxon>
        <taxon>Nannocystales</taxon>
        <taxon>Nannocystaceae</taxon>
        <taxon>Nannocystis</taxon>
    </lineage>
</organism>